<dbReference type="GO" id="GO:0009421">
    <property type="term" value="C:bacterial-type flagellum filament cap"/>
    <property type="evidence" value="ECO:0007669"/>
    <property type="project" value="InterPro"/>
</dbReference>
<dbReference type="GO" id="GO:0005576">
    <property type="term" value="C:extracellular region"/>
    <property type="evidence" value="ECO:0007669"/>
    <property type="project" value="UniProtKB-SubCell"/>
</dbReference>
<evidence type="ECO:0000256" key="2">
    <source>
        <dbReference type="ARBA" id="ARBA00011255"/>
    </source>
</evidence>
<proteinExistence type="inferred from homology"/>
<evidence type="ECO:0000259" key="7">
    <source>
        <dbReference type="Pfam" id="PF07195"/>
    </source>
</evidence>
<keyword evidence="5" id="KW-0964">Secreted</keyword>
<accession>A0A2U8H7E8</accession>
<dbReference type="InterPro" id="IPR040026">
    <property type="entry name" value="FliD"/>
</dbReference>
<name>A0A2U8H7E8_9RHOO</name>
<keyword evidence="8" id="KW-0966">Cell projection</keyword>
<dbReference type="EMBL" id="CP022188">
    <property type="protein sequence ID" value="AWI81613.1"/>
    <property type="molecule type" value="Genomic_DNA"/>
</dbReference>
<dbReference type="PANTHER" id="PTHR30288">
    <property type="entry name" value="FLAGELLAR CAP/ASSEMBLY PROTEIN FLID"/>
    <property type="match status" value="1"/>
</dbReference>
<dbReference type="Proteomes" id="UP000244902">
    <property type="component" value="Chromosome"/>
</dbReference>
<evidence type="ECO:0000259" key="6">
    <source>
        <dbReference type="Pfam" id="PF02465"/>
    </source>
</evidence>
<gene>
    <name evidence="8" type="ORF">CEW87_20980</name>
</gene>
<feature type="domain" description="Flagellar hook-associated protein 2 N-terminal" evidence="6">
    <location>
        <begin position="11"/>
        <end position="105"/>
    </location>
</feature>
<dbReference type="GO" id="GO:0071973">
    <property type="term" value="P:bacterial-type flagellum-dependent cell motility"/>
    <property type="evidence" value="ECO:0007669"/>
    <property type="project" value="TreeGrafter"/>
</dbReference>
<dbReference type="GO" id="GO:0007155">
    <property type="term" value="P:cell adhesion"/>
    <property type="evidence" value="ECO:0007669"/>
    <property type="project" value="InterPro"/>
</dbReference>
<protein>
    <recommendedName>
        <fullName evidence="5">Flagellar hook-associated protein 2</fullName>
        <shortName evidence="5">HAP2</shortName>
    </recommendedName>
    <alternativeName>
        <fullName evidence="5">Flagellar cap protein</fullName>
    </alternativeName>
</protein>
<evidence type="ECO:0000256" key="3">
    <source>
        <dbReference type="ARBA" id="ARBA00023054"/>
    </source>
</evidence>
<dbReference type="RefSeq" id="WP_108976160.1">
    <property type="nucleotide sequence ID" value="NZ_CP022188.1"/>
</dbReference>
<comment type="subunit">
    <text evidence="2 5">Homopentamer.</text>
</comment>
<comment type="function">
    <text evidence="5">Required for morphogenesis and for the elongation of the flagellar filament by facilitating polymerization of the flagellin monomers at the tip of growing filament. Forms a capping structure, which prevents flagellin subunits (transported through the central channel of the flagellum) from leaking out without polymerization at the distal end.</text>
</comment>
<dbReference type="PANTHER" id="PTHR30288:SF0">
    <property type="entry name" value="FLAGELLAR HOOK-ASSOCIATED PROTEIN 2"/>
    <property type="match status" value="1"/>
</dbReference>
<keyword evidence="4 5" id="KW-0975">Bacterial flagellum</keyword>
<evidence type="ECO:0000256" key="4">
    <source>
        <dbReference type="ARBA" id="ARBA00023143"/>
    </source>
</evidence>
<dbReference type="AlphaFoldDB" id="A0A2U8H7E8"/>
<reference evidence="8 9" key="1">
    <citation type="submission" date="2017-06" db="EMBL/GenBank/DDBJ databases">
        <title>Azoarcus sp. TSNA42 complete genome sequence.</title>
        <authorList>
            <person name="Woo J.-H."/>
            <person name="Kim H.-S."/>
        </authorList>
    </citation>
    <scope>NUCLEOTIDE SEQUENCE [LARGE SCALE GENOMIC DNA]</scope>
    <source>
        <strain evidence="8 9">TSNA42</strain>
    </source>
</reference>
<keyword evidence="8" id="KW-0282">Flagellum</keyword>
<keyword evidence="3" id="KW-0175">Coiled coil</keyword>
<dbReference type="Pfam" id="PF07195">
    <property type="entry name" value="FliD_C"/>
    <property type="match status" value="1"/>
</dbReference>
<comment type="similarity">
    <text evidence="1 5">Belongs to the FliD family.</text>
</comment>
<dbReference type="OrthoDB" id="9810816at2"/>
<dbReference type="Pfam" id="PF02465">
    <property type="entry name" value="FliD_N"/>
    <property type="match status" value="1"/>
</dbReference>
<organism evidence="8 9">
    <name type="scientific">Parazoarcus communis</name>
    <dbReference type="NCBI Taxonomy" id="41977"/>
    <lineage>
        <taxon>Bacteria</taxon>
        <taxon>Pseudomonadati</taxon>
        <taxon>Pseudomonadota</taxon>
        <taxon>Betaproteobacteria</taxon>
        <taxon>Rhodocyclales</taxon>
        <taxon>Zoogloeaceae</taxon>
        <taxon>Parazoarcus</taxon>
    </lineage>
</organism>
<comment type="subcellular location">
    <subcellularLocation>
        <location evidence="5">Secreted</location>
    </subcellularLocation>
    <subcellularLocation>
        <location evidence="5">Bacterial flagellum</location>
    </subcellularLocation>
</comment>
<evidence type="ECO:0000313" key="9">
    <source>
        <dbReference type="Proteomes" id="UP000244902"/>
    </source>
</evidence>
<evidence type="ECO:0000256" key="5">
    <source>
        <dbReference type="RuleBase" id="RU362066"/>
    </source>
</evidence>
<evidence type="ECO:0000313" key="8">
    <source>
        <dbReference type="EMBL" id="AWI81613.1"/>
    </source>
</evidence>
<dbReference type="InterPro" id="IPR010809">
    <property type="entry name" value="FliD_C"/>
</dbReference>
<feature type="domain" description="Flagellar hook-associated protein 2 C-terminal" evidence="7">
    <location>
        <begin position="230"/>
        <end position="456"/>
    </location>
</feature>
<evidence type="ECO:0000256" key="1">
    <source>
        <dbReference type="ARBA" id="ARBA00009764"/>
    </source>
</evidence>
<sequence length="476" mass="49146">MAGITSTGLGSGLDIESIVSQLMTVESRPLSLLAAKEASYQAKLSAFGQIKSVLSSLQTATTALNDADKFAATKATSSGDGGFTVSSSTAASTGSYSVDVMQMAKIQRISTPASTSFVPSAGTLTINFGTVSEVNGSNTFVDDVPARTASLDFTGSTLAELRDAINADSTLGIKASIVNNGSQNQLVLSGTTTGANMAFKLTGDNGLAGLSFDPAATAAPTDTMYSVQAAQDARIKVDGIEITRGKNTISDVIEGVTLTLTKEPSGTATSLVNTVSVSEDQTAAKSAIEAFVKAYNEVSSTIKSLTAYNTDTSTASTLTGDSTARSIASQLRSSLSASFSGLGTATTMSQIGISFDKDGTLAFDSTKFSTALSDSDMNVSALFTGTDDVDGFATTFNARLSAYIDSDGLIAARTEGINSTIKSITKNYDTLETRLEATEARYRAQFTSLDTLISGLSQTSTYLTQQLANLPSFSSK</sequence>
<keyword evidence="8" id="KW-0969">Cilium</keyword>
<dbReference type="GO" id="GO:0009424">
    <property type="term" value="C:bacterial-type flagellum hook"/>
    <property type="evidence" value="ECO:0007669"/>
    <property type="project" value="UniProtKB-UniRule"/>
</dbReference>
<dbReference type="InterPro" id="IPR003481">
    <property type="entry name" value="FliD_N"/>
</dbReference>